<sequence length="144" mass="16349">MWKDVGNRVCQFTTLSGILKCFRNKIKDELWTETILPKQKINIFKKIKACCNSIPVSSSELIDCDNVSKQTYACFMEQLTKPMDGVYTIPEWAYISHPANQKSRAKVETEPYESISDSLEDTGLIHLQSYGGEINADDFDSSHS</sequence>
<keyword evidence="2" id="KW-1185">Reference proteome</keyword>
<organism evidence="1 2">
    <name type="scientific">Thelohanellus kitauei</name>
    <name type="common">Myxosporean</name>
    <dbReference type="NCBI Taxonomy" id="669202"/>
    <lineage>
        <taxon>Eukaryota</taxon>
        <taxon>Metazoa</taxon>
        <taxon>Cnidaria</taxon>
        <taxon>Myxozoa</taxon>
        <taxon>Myxosporea</taxon>
        <taxon>Bivalvulida</taxon>
        <taxon>Platysporina</taxon>
        <taxon>Myxobolidae</taxon>
        <taxon>Thelohanellus</taxon>
    </lineage>
</organism>
<protein>
    <submittedName>
        <fullName evidence="1">Uncharacterized protein</fullName>
    </submittedName>
</protein>
<evidence type="ECO:0000313" key="1">
    <source>
        <dbReference type="EMBL" id="KII64086.1"/>
    </source>
</evidence>
<dbReference type="Proteomes" id="UP000031668">
    <property type="component" value="Unassembled WGS sequence"/>
</dbReference>
<dbReference type="AlphaFoldDB" id="A0A0C2MAT0"/>
<proteinExistence type="predicted"/>
<accession>A0A0C2MAT0</accession>
<evidence type="ECO:0000313" key="2">
    <source>
        <dbReference type="Proteomes" id="UP000031668"/>
    </source>
</evidence>
<name>A0A0C2MAT0_THEKT</name>
<dbReference type="EMBL" id="JWZT01004452">
    <property type="protein sequence ID" value="KII64086.1"/>
    <property type="molecule type" value="Genomic_DNA"/>
</dbReference>
<reference evidence="1 2" key="1">
    <citation type="journal article" date="2014" name="Genome Biol. Evol.">
        <title>The genome of the myxosporean Thelohanellus kitauei shows adaptations to nutrient acquisition within its fish host.</title>
        <authorList>
            <person name="Yang Y."/>
            <person name="Xiong J."/>
            <person name="Zhou Z."/>
            <person name="Huo F."/>
            <person name="Miao W."/>
            <person name="Ran C."/>
            <person name="Liu Y."/>
            <person name="Zhang J."/>
            <person name="Feng J."/>
            <person name="Wang M."/>
            <person name="Wang M."/>
            <person name="Wang L."/>
            <person name="Yao B."/>
        </authorList>
    </citation>
    <scope>NUCLEOTIDE SEQUENCE [LARGE SCALE GENOMIC DNA]</scope>
    <source>
        <strain evidence="1">Wuqing</strain>
    </source>
</reference>
<gene>
    <name evidence="1" type="ORF">RF11_04715</name>
</gene>
<comment type="caution">
    <text evidence="1">The sequence shown here is derived from an EMBL/GenBank/DDBJ whole genome shotgun (WGS) entry which is preliminary data.</text>
</comment>